<dbReference type="SMART" id="SM00194">
    <property type="entry name" value="PTPc"/>
    <property type="match status" value="1"/>
</dbReference>
<dbReference type="AlphaFoldDB" id="A0A8E0RNM2"/>
<feature type="domain" description="Tyrosine specific protein phosphatases" evidence="3">
    <location>
        <begin position="477"/>
        <end position="546"/>
    </location>
</feature>
<dbReference type="InterPro" id="IPR003595">
    <property type="entry name" value="Tyr_Pase_cat"/>
</dbReference>
<dbReference type="SUPFAM" id="SSF52799">
    <property type="entry name" value="(Phosphotyrosine protein) phosphatases II"/>
    <property type="match status" value="2"/>
</dbReference>
<feature type="domain" description="Tyrosine specific protein phosphatases" evidence="3">
    <location>
        <begin position="125"/>
        <end position="199"/>
    </location>
</feature>
<accession>A0A8E0RNM2</accession>
<dbReference type="EMBL" id="LUCM01009167">
    <property type="protein sequence ID" value="KAA0187359.1"/>
    <property type="molecule type" value="Genomic_DNA"/>
</dbReference>
<protein>
    <submittedName>
        <fullName evidence="4">Receptor-type tyrosine-protein phosphatase kappa</fullName>
    </submittedName>
</protein>
<dbReference type="InterPro" id="IPR029021">
    <property type="entry name" value="Prot-tyrosine_phosphatase-like"/>
</dbReference>
<feature type="domain" description="Tyrosine-protein phosphatase" evidence="2">
    <location>
        <begin position="239"/>
        <end position="555"/>
    </location>
</feature>
<keyword evidence="4" id="KW-0675">Receptor</keyword>
<dbReference type="PROSITE" id="PS50056">
    <property type="entry name" value="TYR_PHOSPHATASE_2"/>
    <property type="match status" value="2"/>
</dbReference>
<gene>
    <name evidence="4" type="ORF">FBUS_00122</name>
</gene>
<dbReference type="SMART" id="SM00404">
    <property type="entry name" value="PTPc_motif"/>
    <property type="match status" value="2"/>
</dbReference>
<dbReference type="PRINTS" id="PR00700">
    <property type="entry name" value="PRTYPHPHTASE"/>
</dbReference>
<organism evidence="4 5">
    <name type="scientific">Fasciolopsis buskii</name>
    <dbReference type="NCBI Taxonomy" id="27845"/>
    <lineage>
        <taxon>Eukaryota</taxon>
        <taxon>Metazoa</taxon>
        <taxon>Spiralia</taxon>
        <taxon>Lophotrochozoa</taxon>
        <taxon>Platyhelminthes</taxon>
        <taxon>Trematoda</taxon>
        <taxon>Digenea</taxon>
        <taxon>Plagiorchiida</taxon>
        <taxon>Echinostomata</taxon>
        <taxon>Echinostomatoidea</taxon>
        <taxon>Fasciolidae</taxon>
        <taxon>Fasciolopsis</taxon>
    </lineage>
</organism>
<dbReference type="Proteomes" id="UP000728185">
    <property type="component" value="Unassembled WGS sequence"/>
</dbReference>
<dbReference type="PROSITE" id="PS00383">
    <property type="entry name" value="TYR_PHOSPHATASE_1"/>
    <property type="match status" value="2"/>
</dbReference>
<dbReference type="Pfam" id="PF00102">
    <property type="entry name" value="Y_phosphatase"/>
    <property type="match status" value="3"/>
</dbReference>
<feature type="domain" description="Tyrosine-protein phosphatase" evidence="2">
    <location>
        <begin position="20"/>
        <end position="208"/>
    </location>
</feature>
<dbReference type="GO" id="GO:0004725">
    <property type="term" value="F:protein tyrosine phosphatase activity"/>
    <property type="evidence" value="ECO:0007669"/>
    <property type="project" value="UniProtKB-EC"/>
</dbReference>
<evidence type="ECO:0000313" key="4">
    <source>
        <dbReference type="EMBL" id="KAA0187359.1"/>
    </source>
</evidence>
<keyword evidence="5" id="KW-1185">Reference proteome</keyword>
<dbReference type="PROSITE" id="PS50055">
    <property type="entry name" value="TYR_PHOSPHATASE_PTP"/>
    <property type="match status" value="2"/>
</dbReference>
<dbReference type="PANTHER" id="PTHR19134">
    <property type="entry name" value="RECEPTOR-TYPE TYROSINE-PROTEIN PHOSPHATASE"/>
    <property type="match status" value="1"/>
</dbReference>
<dbReference type="CDD" id="cd00047">
    <property type="entry name" value="PTPc"/>
    <property type="match status" value="1"/>
</dbReference>
<dbReference type="Gene3D" id="3.90.190.10">
    <property type="entry name" value="Protein tyrosine phosphatase superfamily"/>
    <property type="match status" value="2"/>
</dbReference>
<evidence type="ECO:0000259" key="2">
    <source>
        <dbReference type="PROSITE" id="PS50055"/>
    </source>
</evidence>
<dbReference type="InterPro" id="IPR000387">
    <property type="entry name" value="Tyr_Pase_dom"/>
</dbReference>
<evidence type="ECO:0000313" key="5">
    <source>
        <dbReference type="Proteomes" id="UP000728185"/>
    </source>
</evidence>
<comment type="caution">
    <text evidence="4">The sequence shown here is derived from an EMBL/GenBank/DDBJ whole genome shotgun (WGS) entry which is preliminary data.</text>
</comment>
<dbReference type="InterPro" id="IPR050348">
    <property type="entry name" value="Protein-Tyr_Phosphatase"/>
</dbReference>
<dbReference type="InterPro" id="IPR016130">
    <property type="entry name" value="Tyr_Pase_AS"/>
</dbReference>
<dbReference type="InterPro" id="IPR000242">
    <property type="entry name" value="PTP_cat"/>
</dbReference>
<proteinExistence type="predicted"/>
<name>A0A8E0RNM2_9TREM</name>
<sequence length="712" mass="79840">MFHLPTGQSSAGIDANSNHPKANASNPSQRFGNLLVQSMDTISYAHFTVRQFQLTEMTTGVIQNVTQYHFHSWISPEQKIADNKASGSPVSKSHAAGDEWQRHLDAPLGNLFVNSSNRGGTFDRLAFIEFYYRVKTASRPEDGPVLVHCGTGLNRTALYIAFDSLLQQATHERVVGVARFCASLSKARANMFRSAQHYVLLYDLLFEAILAGHSIVDLDVLSTYRILNQKNPKLGKSYLWEQWSLLHLYTPSPDPNTDLRTALAATNAHRNRFPKTYDLLPIDRWRPRFRAALNTPEWTGYINAVCIDGTSLRDDVILTQTPFSHTMDEFWLLVDEEKISCIIDMEPFGYGKFSAVRYWPLNQSEDEKAPLLANICDSKSNGHVKNGNSAEIQGAWRTVAGGLLEVCQVGSLSPLRLDSSVHKKGTGCGIYRRRLLMRPRPTNGLREKFNSRELIIFHFACEWDGVNQVPESRVAIVRLLEAVRLERGTGPLLVHCLDGATRSGLFAVCHLLTERVTRDHYVDMFHVIKAIKLRRRAVVSSQEQLRFVYRLLAQWIKQTLADPLASWISRHPVGPTASGSNQNWQWPQLVGHLPPYVRVGIFTHAQLPALAAQHSSVMNSSKETTEKDGDLAAGSCPMLNASNSILDNTNSNGLEAKDALSVPTLYRYFNDELLNQRSTYSLKFGHPVYPGAVPDPGEMNSWSFPSIDKFHV</sequence>
<dbReference type="PANTHER" id="PTHR19134:SF449">
    <property type="entry name" value="TYROSINE-PROTEIN PHOSPHATASE 1"/>
    <property type="match status" value="1"/>
</dbReference>
<feature type="region of interest" description="Disordered" evidence="1">
    <location>
        <begin position="1"/>
        <end position="29"/>
    </location>
</feature>
<evidence type="ECO:0000259" key="3">
    <source>
        <dbReference type="PROSITE" id="PS50056"/>
    </source>
</evidence>
<evidence type="ECO:0000256" key="1">
    <source>
        <dbReference type="SAM" id="MobiDB-lite"/>
    </source>
</evidence>
<dbReference type="OrthoDB" id="6058203at2759"/>
<reference evidence="4" key="1">
    <citation type="submission" date="2019-05" db="EMBL/GenBank/DDBJ databases">
        <title>Annotation for the trematode Fasciolopsis buski.</title>
        <authorList>
            <person name="Choi Y.-J."/>
        </authorList>
    </citation>
    <scope>NUCLEOTIDE SEQUENCE</scope>
    <source>
        <strain evidence="4">HT</strain>
        <tissue evidence="4">Whole worm</tissue>
    </source>
</reference>